<evidence type="ECO:0000256" key="4">
    <source>
        <dbReference type="ARBA" id="ARBA00022544"/>
    </source>
</evidence>
<evidence type="ECO:0000256" key="8">
    <source>
        <dbReference type="SAM" id="Phobius"/>
    </source>
</evidence>
<keyword evidence="4" id="KW-0309">Germination</keyword>
<dbReference type="GO" id="GO:0016020">
    <property type="term" value="C:membrane"/>
    <property type="evidence" value="ECO:0007669"/>
    <property type="project" value="UniProtKB-SubCell"/>
</dbReference>
<name>A0A1T5IEG8_9FIRM</name>
<accession>A0A1T5IEG8</accession>
<feature type="transmembrane region" description="Helical" evidence="8">
    <location>
        <begin position="82"/>
        <end position="102"/>
    </location>
</feature>
<dbReference type="Pfam" id="PF03845">
    <property type="entry name" value="Spore_permease"/>
    <property type="match status" value="1"/>
</dbReference>
<feature type="transmembrane region" description="Helical" evidence="8">
    <location>
        <begin position="211"/>
        <end position="238"/>
    </location>
</feature>
<proteinExistence type="inferred from homology"/>
<protein>
    <submittedName>
        <fullName evidence="9">Spore germination protein KB</fullName>
    </submittedName>
</protein>
<dbReference type="NCBIfam" id="TIGR00912">
    <property type="entry name" value="2A0309"/>
    <property type="match status" value="1"/>
</dbReference>
<keyword evidence="10" id="KW-1185">Reference proteome</keyword>
<feature type="transmembrane region" description="Helical" evidence="8">
    <location>
        <begin position="12"/>
        <end position="31"/>
    </location>
</feature>
<dbReference type="GO" id="GO:0009847">
    <property type="term" value="P:spore germination"/>
    <property type="evidence" value="ECO:0007669"/>
    <property type="project" value="InterPro"/>
</dbReference>
<comment type="similarity">
    <text evidence="2">Belongs to the amino acid-polyamine-organocation (APC) superfamily. Spore germination protein (SGP) (TC 2.A.3.9) family.</text>
</comment>
<evidence type="ECO:0000256" key="6">
    <source>
        <dbReference type="ARBA" id="ARBA00022989"/>
    </source>
</evidence>
<dbReference type="PANTHER" id="PTHR34975:SF2">
    <property type="entry name" value="SPORE GERMINATION PROTEIN A2"/>
    <property type="match status" value="1"/>
</dbReference>
<dbReference type="Proteomes" id="UP000190285">
    <property type="component" value="Unassembled WGS sequence"/>
</dbReference>
<keyword evidence="3" id="KW-0813">Transport</keyword>
<evidence type="ECO:0000313" key="10">
    <source>
        <dbReference type="Proteomes" id="UP000190285"/>
    </source>
</evidence>
<feature type="transmembrane region" description="Helical" evidence="8">
    <location>
        <begin position="183"/>
        <end position="204"/>
    </location>
</feature>
<feature type="transmembrane region" description="Helical" evidence="8">
    <location>
        <begin position="332"/>
        <end position="352"/>
    </location>
</feature>
<evidence type="ECO:0000313" key="9">
    <source>
        <dbReference type="EMBL" id="SKC37581.1"/>
    </source>
</evidence>
<gene>
    <name evidence="9" type="ORF">SAMN02194393_00297</name>
</gene>
<evidence type="ECO:0000256" key="7">
    <source>
        <dbReference type="ARBA" id="ARBA00023136"/>
    </source>
</evidence>
<feature type="transmembrane region" description="Helical" evidence="8">
    <location>
        <begin position="266"/>
        <end position="288"/>
    </location>
</feature>
<dbReference type="InterPro" id="IPR004761">
    <property type="entry name" value="Spore_GerAB"/>
</dbReference>
<evidence type="ECO:0000256" key="1">
    <source>
        <dbReference type="ARBA" id="ARBA00004141"/>
    </source>
</evidence>
<feature type="transmembrane region" description="Helical" evidence="8">
    <location>
        <begin position="37"/>
        <end position="61"/>
    </location>
</feature>
<feature type="transmembrane region" description="Helical" evidence="8">
    <location>
        <begin position="143"/>
        <end position="163"/>
    </location>
</feature>
<dbReference type="OrthoDB" id="1675410at2"/>
<evidence type="ECO:0000256" key="5">
    <source>
        <dbReference type="ARBA" id="ARBA00022692"/>
    </source>
</evidence>
<feature type="transmembrane region" description="Helical" evidence="8">
    <location>
        <begin position="114"/>
        <end position="131"/>
    </location>
</feature>
<dbReference type="STRING" id="36842.SAMN02194393_00297"/>
<feature type="transmembrane region" description="Helical" evidence="8">
    <location>
        <begin position="300"/>
        <end position="320"/>
    </location>
</feature>
<keyword evidence="5 8" id="KW-0812">Transmembrane</keyword>
<dbReference type="PANTHER" id="PTHR34975">
    <property type="entry name" value="SPORE GERMINATION PROTEIN A2"/>
    <property type="match status" value="1"/>
</dbReference>
<dbReference type="AlphaFoldDB" id="A0A1T5IEG8"/>
<organism evidence="9 10">
    <name type="scientific">Maledivibacter halophilus</name>
    <dbReference type="NCBI Taxonomy" id="36842"/>
    <lineage>
        <taxon>Bacteria</taxon>
        <taxon>Bacillati</taxon>
        <taxon>Bacillota</taxon>
        <taxon>Clostridia</taxon>
        <taxon>Peptostreptococcales</taxon>
        <taxon>Caminicellaceae</taxon>
        <taxon>Maledivibacter</taxon>
    </lineage>
</organism>
<dbReference type="EMBL" id="FUZT01000001">
    <property type="protein sequence ID" value="SKC37581.1"/>
    <property type="molecule type" value="Genomic_DNA"/>
</dbReference>
<dbReference type="RefSeq" id="WP_079488787.1">
    <property type="nucleotide sequence ID" value="NZ_FUZT01000001.1"/>
</dbReference>
<keyword evidence="7 8" id="KW-0472">Membrane</keyword>
<evidence type="ECO:0000256" key="3">
    <source>
        <dbReference type="ARBA" id="ARBA00022448"/>
    </source>
</evidence>
<keyword evidence="6 8" id="KW-1133">Transmembrane helix</keyword>
<sequence>MNKEVISDKQGISIIILYMSGTSSILVFGIIAKQDIWLATIISILMALFTACIFGRLHYIFPGKNLFDIFESCCGKIIGRGITVLYIWFAIHEGTLVGMNIYQFITDTILSETPNIAVFILLLLICTYFVKKGIEVIGRWAELMFIPTVVFVTIIALLLIPNMKINNIRPVLKDGIMPALKGAFVIFSFPFGEIVTFSMVFSIFRTKKSPYRIYIIGLLIGGVIVFITSLTTVLVIGVNSASEAYYPVYKAFTRIKIAGFIQNFEVIGASSFIVGGFLKVSIYILAVSKGISSLFNLKDYRFIVIPIVVQMLNMSYFLHYSRIEYNKWNFEIFPYYAFPFEMIIPVIIWFIAEIRFNRLGYKQLRKL</sequence>
<evidence type="ECO:0000256" key="2">
    <source>
        <dbReference type="ARBA" id="ARBA00007998"/>
    </source>
</evidence>
<reference evidence="9 10" key="1">
    <citation type="submission" date="2017-02" db="EMBL/GenBank/DDBJ databases">
        <authorList>
            <person name="Peterson S.W."/>
        </authorList>
    </citation>
    <scope>NUCLEOTIDE SEQUENCE [LARGE SCALE GENOMIC DNA]</scope>
    <source>
        <strain evidence="9 10">M1</strain>
    </source>
</reference>
<comment type="subcellular location">
    <subcellularLocation>
        <location evidence="1">Membrane</location>
        <topology evidence="1">Multi-pass membrane protein</topology>
    </subcellularLocation>
</comment>